<organism evidence="2 3">
    <name type="scientific">Actinophytocola xinjiangensis</name>
    <dbReference type="NCBI Taxonomy" id="485602"/>
    <lineage>
        <taxon>Bacteria</taxon>
        <taxon>Bacillati</taxon>
        <taxon>Actinomycetota</taxon>
        <taxon>Actinomycetes</taxon>
        <taxon>Pseudonocardiales</taxon>
        <taxon>Pseudonocardiaceae</taxon>
    </lineage>
</organism>
<dbReference type="InterPro" id="IPR029058">
    <property type="entry name" value="AB_hydrolase_fold"/>
</dbReference>
<name>A0A7Z0WF05_9PSEU</name>
<proteinExistence type="predicted"/>
<gene>
    <name evidence="2" type="ORF">BLA60_36670</name>
</gene>
<dbReference type="InterPro" id="IPR000073">
    <property type="entry name" value="AB_hydrolase_1"/>
</dbReference>
<sequence length="266" mass="28482">MTSYLTSADGTRIAYESTGSGPALILVDGAMCYRDSGPARPLAAELADSFTVYLYDRRGRGESDAGSEISIEREVEDLAALAKEAGGSPYLYGISSGAVLAADAAARGIGTPRLAIYEPPLIVDDRDREPLPADSLERITSLVDSGRNGDAVKSFMRAVQVPGFAIAMMRLMPAWSRLKAVAPTLRYDFTLMRGLQQGNRPPADRWSTATMPTLVIDGGKSSGWMRTGVEAMAKAMPNATYRTLPGQNHMVKPAALAPVLKEFYTA</sequence>
<feature type="domain" description="AB hydrolase-1" evidence="1">
    <location>
        <begin position="35"/>
        <end position="251"/>
    </location>
</feature>
<dbReference type="EMBL" id="MSIF01000030">
    <property type="protein sequence ID" value="OLF05360.1"/>
    <property type="molecule type" value="Genomic_DNA"/>
</dbReference>
<dbReference type="OrthoDB" id="63519at2"/>
<dbReference type="GO" id="GO:0016787">
    <property type="term" value="F:hydrolase activity"/>
    <property type="evidence" value="ECO:0007669"/>
    <property type="project" value="UniProtKB-KW"/>
</dbReference>
<dbReference type="AlphaFoldDB" id="A0A7Z0WF05"/>
<evidence type="ECO:0000313" key="2">
    <source>
        <dbReference type="EMBL" id="OLF05360.1"/>
    </source>
</evidence>
<keyword evidence="3" id="KW-1185">Reference proteome</keyword>
<dbReference type="SUPFAM" id="SSF53474">
    <property type="entry name" value="alpha/beta-Hydrolases"/>
    <property type="match status" value="1"/>
</dbReference>
<protein>
    <submittedName>
        <fullName evidence="2">Alpha/beta hydrolase</fullName>
    </submittedName>
</protein>
<evidence type="ECO:0000313" key="3">
    <source>
        <dbReference type="Proteomes" id="UP000185696"/>
    </source>
</evidence>
<dbReference type="RefSeq" id="WP_075137673.1">
    <property type="nucleotide sequence ID" value="NZ_MSIF01000030.1"/>
</dbReference>
<dbReference type="Proteomes" id="UP000185696">
    <property type="component" value="Unassembled WGS sequence"/>
</dbReference>
<keyword evidence="2" id="KW-0378">Hydrolase</keyword>
<reference evidence="2 3" key="1">
    <citation type="submission" date="2016-12" db="EMBL/GenBank/DDBJ databases">
        <title>The draft genome sequence of Actinophytocola xinjiangensis.</title>
        <authorList>
            <person name="Wang W."/>
            <person name="Yuan L."/>
        </authorList>
    </citation>
    <scope>NUCLEOTIDE SEQUENCE [LARGE SCALE GENOMIC DNA]</scope>
    <source>
        <strain evidence="2 3">CGMCC 4.4663</strain>
    </source>
</reference>
<comment type="caution">
    <text evidence="2">The sequence shown here is derived from an EMBL/GenBank/DDBJ whole genome shotgun (WGS) entry which is preliminary data.</text>
</comment>
<evidence type="ECO:0000259" key="1">
    <source>
        <dbReference type="Pfam" id="PF12697"/>
    </source>
</evidence>
<dbReference type="Gene3D" id="3.40.50.1820">
    <property type="entry name" value="alpha/beta hydrolase"/>
    <property type="match status" value="1"/>
</dbReference>
<dbReference type="Pfam" id="PF12697">
    <property type="entry name" value="Abhydrolase_6"/>
    <property type="match status" value="1"/>
</dbReference>
<accession>A0A7Z0WF05</accession>